<feature type="domain" description="Peptidase S1" evidence="3">
    <location>
        <begin position="31"/>
        <end position="230"/>
    </location>
</feature>
<dbReference type="PANTHER" id="PTHR24258:SF136">
    <property type="entry name" value="GH06673P-RELATED"/>
    <property type="match status" value="1"/>
</dbReference>
<dbReference type="SUPFAM" id="SSF50494">
    <property type="entry name" value="Trypsin-like serine proteases"/>
    <property type="match status" value="1"/>
</dbReference>
<dbReference type="Pfam" id="PF00089">
    <property type="entry name" value="Trypsin"/>
    <property type="match status" value="1"/>
</dbReference>
<dbReference type="GeneID" id="106477745"/>
<proteinExistence type="predicted"/>
<dbReference type="RefSeq" id="XP_013793731.2">
    <property type="nucleotide sequence ID" value="XM_013938277.2"/>
</dbReference>
<evidence type="ECO:0000259" key="3">
    <source>
        <dbReference type="PROSITE" id="PS50240"/>
    </source>
</evidence>
<keyword evidence="1" id="KW-0353">Hemolymph clotting</keyword>
<dbReference type="PRINTS" id="PR00722">
    <property type="entry name" value="CHYMOTRYPSIN"/>
</dbReference>
<dbReference type="Proteomes" id="UP000694941">
    <property type="component" value="Unplaced"/>
</dbReference>
<dbReference type="SMART" id="SM00020">
    <property type="entry name" value="Tryp_SPc"/>
    <property type="match status" value="1"/>
</dbReference>
<keyword evidence="4" id="KW-1185">Reference proteome</keyword>
<dbReference type="InterPro" id="IPR009003">
    <property type="entry name" value="Peptidase_S1_PA"/>
</dbReference>
<dbReference type="Gene3D" id="2.40.10.10">
    <property type="entry name" value="Trypsin-like serine proteases"/>
    <property type="match status" value="1"/>
</dbReference>
<organism evidence="4 5">
    <name type="scientific">Limulus polyphemus</name>
    <name type="common">Atlantic horseshoe crab</name>
    <dbReference type="NCBI Taxonomy" id="6850"/>
    <lineage>
        <taxon>Eukaryota</taxon>
        <taxon>Metazoa</taxon>
        <taxon>Ecdysozoa</taxon>
        <taxon>Arthropoda</taxon>
        <taxon>Chelicerata</taxon>
        <taxon>Merostomata</taxon>
        <taxon>Xiphosura</taxon>
        <taxon>Limulidae</taxon>
        <taxon>Limulus</taxon>
    </lineage>
</organism>
<dbReference type="InterPro" id="IPR043504">
    <property type="entry name" value="Peptidase_S1_PA_chymotrypsin"/>
</dbReference>
<evidence type="ECO:0000256" key="1">
    <source>
        <dbReference type="ARBA" id="ARBA00022820"/>
    </source>
</evidence>
<gene>
    <name evidence="5" type="primary">LOC106477745</name>
</gene>
<name>A0ABM1C3Y4_LIMPO</name>
<protein>
    <submittedName>
        <fullName evidence="5">Clotting factor B-like</fullName>
    </submittedName>
</protein>
<accession>A0ABM1C3Y4</accession>
<dbReference type="PROSITE" id="PS50240">
    <property type="entry name" value="TRYPSIN_DOM"/>
    <property type="match status" value="1"/>
</dbReference>
<evidence type="ECO:0000313" key="5">
    <source>
        <dbReference type="RefSeq" id="XP_013793731.2"/>
    </source>
</evidence>
<dbReference type="PANTHER" id="PTHR24258">
    <property type="entry name" value="SERINE PROTEASE-RELATED"/>
    <property type="match status" value="1"/>
</dbReference>
<evidence type="ECO:0000256" key="2">
    <source>
        <dbReference type="ARBA" id="ARBA00023157"/>
    </source>
</evidence>
<dbReference type="InterPro" id="IPR001254">
    <property type="entry name" value="Trypsin_dom"/>
</dbReference>
<reference evidence="5" key="1">
    <citation type="submission" date="2025-08" db="UniProtKB">
        <authorList>
            <consortium name="RefSeq"/>
        </authorList>
    </citation>
    <scope>IDENTIFICATION</scope>
    <source>
        <tissue evidence="5">Muscle</tissue>
    </source>
</reference>
<dbReference type="PROSITE" id="PS00135">
    <property type="entry name" value="TRYPSIN_SER"/>
    <property type="match status" value="1"/>
</dbReference>
<dbReference type="InterPro" id="IPR033116">
    <property type="entry name" value="TRYPSIN_SER"/>
</dbReference>
<dbReference type="InterPro" id="IPR001314">
    <property type="entry name" value="Peptidase_S1A"/>
</dbReference>
<keyword evidence="2" id="KW-1015">Disulfide bond</keyword>
<sequence length="233" mass="25398">MDVAVVSIYNVYQIFLVSIWLEVKADDSELLRTNSFILRSPSVYTFRVGAHTLKDGTKYDVEDVKVHEHYQPSKNYHDIALIKVKQAVRLSNKVTPVCLPGPSLVDEDFIGRKATVTGWGDKSFGGVSSKVLQQVSIPVVSNKDCNSVYTKVASSQYPQGITRGQVCAGLSEGGKDACQGDSGGPLVLQDSGRWTLVGIVSFGFNCAEAGYPGVYTRVSHYIRWIAANTDLGK</sequence>
<dbReference type="CDD" id="cd00190">
    <property type="entry name" value="Tryp_SPc"/>
    <property type="match status" value="1"/>
</dbReference>
<evidence type="ECO:0000313" key="4">
    <source>
        <dbReference type="Proteomes" id="UP000694941"/>
    </source>
</evidence>